<organism evidence="3 4">
    <name type="scientific">Kocuria turfanensis</name>
    <dbReference type="NCBI Taxonomy" id="388357"/>
    <lineage>
        <taxon>Bacteria</taxon>
        <taxon>Bacillati</taxon>
        <taxon>Actinomycetota</taxon>
        <taxon>Actinomycetes</taxon>
        <taxon>Micrococcales</taxon>
        <taxon>Micrococcaceae</taxon>
        <taxon>Kocuria</taxon>
    </lineage>
</organism>
<keyword evidence="2" id="KW-0472">Membrane</keyword>
<feature type="transmembrane region" description="Helical" evidence="2">
    <location>
        <begin position="135"/>
        <end position="156"/>
    </location>
</feature>
<evidence type="ECO:0000313" key="4">
    <source>
        <dbReference type="Proteomes" id="UP000321103"/>
    </source>
</evidence>
<dbReference type="RefSeq" id="WP_062733715.1">
    <property type="nucleotide sequence ID" value="NZ_BJZS01000049.1"/>
</dbReference>
<accession>A0A512IDF2</accession>
<evidence type="ECO:0008006" key="5">
    <source>
        <dbReference type="Google" id="ProtNLM"/>
    </source>
</evidence>
<dbReference type="STRING" id="388357.GCA_001580365_00279"/>
<keyword evidence="4" id="KW-1185">Reference proteome</keyword>
<protein>
    <recommendedName>
        <fullName evidence="5">DUF2243 domain-containing protein</fullName>
    </recommendedName>
</protein>
<feature type="transmembrane region" description="Helical" evidence="2">
    <location>
        <begin position="26"/>
        <end position="50"/>
    </location>
</feature>
<gene>
    <name evidence="3" type="ORF">KTU01_18550</name>
</gene>
<proteinExistence type="predicted"/>
<evidence type="ECO:0000256" key="1">
    <source>
        <dbReference type="SAM" id="MobiDB-lite"/>
    </source>
</evidence>
<reference evidence="3 4" key="1">
    <citation type="submission" date="2019-07" db="EMBL/GenBank/DDBJ databases">
        <title>Whole genome shotgun sequence of Kocuria turfanensis NBRC 107627.</title>
        <authorList>
            <person name="Hosoyama A."/>
            <person name="Uohara A."/>
            <person name="Ohji S."/>
            <person name="Ichikawa N."/>
        </authorList>
    </citation>
    <scope>NUCLEOTIDE SEQUENCE [LARGE SCALE GENOMIC DNA]</scope>
    <source>
        <strain evidence="3 4">NBRC 107627</strain>
    </source>
</reference>
<feature type="transmembrane region" description="Helical" evidence="2">
    <location>
        <begin position="101"/>
        <end position="123"/>
    </location>
</feature>
<feature type="transmembrane region" description="Helical" evidence="2">
    <location>
        <begin position="70"/>
        <end position="89"/>
    </location>
</feature>
<dbReference type="Proteomes" id="UP000321103">
    <property type="component" value="Unassembled WGS sequence"/>
</dbReference>
<evidence type="ECO:0000313" key="3">
    <source>
        <dbReference type="EMBL" id="GEO95732.1"/>
    </source>
</evidence>
<comment type="caution">
    <text evidence="3">The sequence shown here is derived from an EMBL/GenBank/DDBJ whole genome shotgun (WGS) entry which is preliminary data.</text>
</comment>
<keyword evidence="2" id="KW-1133">Transmembrane helix</keyword>
<sequence length="166" mass="17666">MADAPAARSGRAPEPAGPAGQDRRTVLAGALLGAGIAASVVDLAVFHLILHWHHFYDLSTTGVALFSDGLFHAFGWFVTVGSLFLLADVRRRGPVSRGRWAGALLAGLGAFQLFDGVVLHKVLRIHQVRYDVDLLLYDATWIGTAVLALAAGLGVLHRARPARAAR</sequence>
<dbReference type="Pfam" id="PF10002">
    <property type="entry name" value="DUF2243"/>
    <property type="match status" value="1"/>
</dbReference>
<keyword evidence="2" id="KW-0812">Transmembrane</keyword>
<dbReference type="EMBL" id="BJZS01000049">
    <property type="protein sequence ID" value="GEO95732.1"/>
    <property type="molecule type" value="Genomic_DNA"/>
</dbReference>
<dbReference type="InterPro" id="IPR018719">
    <property type="entry name" value="DUF2243_membrane"/>
</dbReference>
<name>A0A512IDF2_9MICC</name>
<feature type="region of interest" description="Disordered" evidence="1">
    <location>
        <begin position="1"/>
        <end position="21"/>
    </location>
</feature>
<evidence type="ECO:0000256" key="2">
    <source>
        <dbReference type="SAM" id="Phobius"/>
    </source>
</evidence>
<dbReference type="AlphaFoldDB" id="A0A512IDF2"/>